<keyword evidence="1" id="KW-0472">Membrane</keyword>
<gene>
    <name evidence="3" type="ORF">QOZ94_000706</name>
</gene>
<feature type="transmembrane region" description="Helical" evidence="1">
    <location>
        <begin position="234"/>
        <end position="254"/>
    </location>
</feature>
<accession>A0ABU0L9W3</accession>
<reference evidence="3 4" key="1">
    <citation type="submission" date="2023-07" db="EMBL/GenBank/DDBJ databases">
        <title>Genomic Encyclopedia of Type Strains, Phase IV (KMG-IV): sequencing the most valuable type-strain genomes for metagenomic binning, comparative biology and taxonomic classification.</title>
        <authorList>
            <person name="Goeker M."/>
        </authorList>
    </citation>
    <scope>NUCLEOTIDE SEQUENCE [LARGE SCALE GENOMIC DNA]</scope>
    <source>
        <strain evidence="3 4">DSM 3770</strain>
    </source>
</reference>
<evidence type="ECO:0000313" key="4">
    <source>
        <dbReference type="Proteomes" id="UP001241747"/>
    </source>
</evidence>
<protein>
    <submittedName>
        <fullName evidence="3">Uncharacterized protein (TIGR02186 family)</fullName>
    </submittedName>
</protein>
<proteinExistence type="predicted"/>
<dbReference type="Proteomes" id="UP001241747">
    <property type="component" value="Unassembled WGS sequence"/>
</dbReference>
<keyword evidence="4" id="KW-1185">Reference proteome</keyword>
<organism evidence="3 4">
    <name type="scientific">Xanthobacter agilis</name>
    <dbReference type="NCBI Taxonomy" id="47492"/>
    <lineage>
        <taxon>Bacteria</taxon>
        <taxon>Pseudomonadati</taxon>
        <taxon>Pseudomonadota</taxon>
        <taxon>Alphaproteobacteria</taxon>
        <taxon>Hyphomicrobiales</taxon>
        <taxon>Xanthobacteraceae</taxon>
        <taxon>Xanthobacter</taxon>
    </lineage>
</organism>
<evidence type="ECO:0000256" key="2">
    <source>
        <dbReference type="SAM" id="SignalP"/>
    </source>
</evidence>
<dbReference type="InterPro" id="IPR019088">
    <property type="entry name" value="CHP02186-rel_TM"/>
</dbReference>
<keyword evidence="1" id="KW-0812">Transmembrane</keyword>
<keyword evidence="2" id="KW-0732">Signal</keyword>
<sequence length="257" mass="27698">MASAAAVALACAFAPDPAAAQATSADRLVISVSQPQVSITSTFTGAELVVFGVAETIASDTTPDVVVTVRGPKQSFVTWRKSRLFGLWVNTDSRTFIDVPAFLSVQSNRPPDEMAPPAVLRDGQIGLSRNALTQLVGTDYADVVPTDPFRQAFLRTQQAANLYQEDSHGVTFLAPRVFRANFTIPGQAPIGRYDVAIQLLRDGKITARAVQHFEVNRSGFEQDVATFSQTEGTLYGITVAIGSLIVGFIGNFLFRKE</sequence>
<dbReference type="EMBL" id="JAUSVY010000002">
    <property type="protein sequence ID" value="MDQ0503932.1"/>
    <property type="molecule type" value="Genomic_DNA"/>
</dbReference>
<dbReference type="RefSeq" id="WP_237346911.1">
    <property type="nucleotide sequence ID" value="NZ_JABWGX010000025.1"/>
</dbReference>
<comment type="caution">
    <text evidence="3">The sequence shown here is derived from an EMBL/GenBank/DDBJ whole genome shotgun (WGS) entry which is preliminary data.</text>
</comment>
<keyword evidence="1" id="KW-1133">Transmembrane helix</keyword>
<evidence type="ECO:0000256" key="1">
    <source>
        <dbReference type="SAM" id="Phobius"/>
    </source>
</evidence>
<feature type="chain" id="PRO_5046706543" evidence="2">
    <location>
        <begin position="21"/>
        <end position="257"/>
    </location>
</feature>
<feature type="signal peptide" evidence="2">
    <location>
        <begin position="1"/>
        <end position="20"/>
    </location>
</feature>
<dbReference type="Pfam" id="PF09608">
    <property type="entry name" value="Alph_Pro_TM"/>
    <property type="match status" value="1"/>
</dbReference>
<evidence type="ECO:0000313" key="3">
    <source>
        <dbReference type="EMBL" id="MDQ0503932.1"/>
    </source>
</evidence>
<name>A0ABU0L9W3_XANAG</name>